<proteinExistence type="predicted"/>
<dbReference type="RefSeq" id="WP_244773813.1">
    <property type="nucleotide sequence ID" value="NZ_CP094929.1"/>
</dbReference>
<sequence>MAAKKQSVHYGLELDLTPKVKLSATAKTISIALNRFTQEELSTFQRCLIGKAQKISYKSEQCDHFAQSLDFATQEAFDAFFTSLPIYLQKLIKAGCLNPFIDIRSQDWSVDENLIIEDTNRYHYYYLDRYTLNPTLRLGLFTIRSKNVLQLEEFFVNHFRPFLYKEEDYTPQPSPSAGGEVYSVQAQIHEVFPLFIESMIPLLKERDTKTIIRKGLLKVQIKDLRSLCGLPPFPLSSAYNLDPLVLLAKFVLAFETGKLKRPEDSMATIKALVQRMFFKAPSMSGFIFSDYFEYCSLVDQCSLNWNYAHSVAIDFASRKGMVNMLTCLKPDDGWYSVEELFQLFTVRGFRMRFFNEDVLDTALSIRGQKIQFPFAEYGSYDDKGFRPTTVLQRPLFERPLFNAYLYLLASLGILEITETQPPLLLTKNEKLHPLTPYEALDSVRLTEFGAWCMNMVEQRPQPKKQVFETITDKELLLVTFKGKSLERRLFLEQIGIPLGVERFRITEASFIRGCSSSSDIVSRIDKFKLIIDPDPSDRWKQFFASLEKRSTLFCHGEQVLLYTFPDDPEIRRMFATDPAFKKLLIRAEDNKVVVRKGNQKAFQKLLMEHGYLNTL</sequence>
<evidence type="ECO:0008006" key="3">
    <source>
        <dbReference type="Google" id="ProtNLM"/>
    </source>
</evidence>
<accession>A0ABY4DD86</accession>
<evidence type="ECO:0000313" key="1">
    <source>
        <dbReference type="EMBL" id="UOM51945.1"/>
    </source>
</evidence>
<protein>
    <recommendedName>
        <fullName evidence="3">Helicase XPB/Ssl2 N-terminal domain-containing protein</fullName>
    </recommendedName>
</protein>
<dbReference type="EMBL" id="CP094929">
    <property type="protein sequence ID" value="UOM51945.1"/>
    <property type="molecule type" value="Genomic_DNA"/>
</dbReference>
<dbReference type="Proteomes" id="UP000829708">
    <property type="component" value="Chromosome"/>
</dbReference>
<gene>
    <name evidence="1" type="ORF">MUG09_04030</name>
</gene>
<keyword evidence="2" id="KW-1185">Reference proteome</keyword>
<evidence type="ECO:0000313" key="2">
    <source>
        <dbReference type="Proteomes" id="UP000829708"/>
    </source>
</evidence>
<name>A0ABY4DD86_9SPIR</name>
<reference evidence="2" key="1">
    <citation type="journal article" date="2024" name="J Bioinform Genom">
        <title>Complete genome sequence of the type strain bacterium Sphaerochaeta associata GLS2t (VKM B-2742)t.</title>
        <authorList>
            <person name="Troshina O.Y."/>
            <person name="Tepeeva A.N."/>
            <person name="Arzamasceva V.O."/>
            <person name="Whitman W.B."/>
            <person name="Varghese N."/>
            <person name="Shapiro N."/>
            <person name="Woyke T."/>
            <person name="Kripides N.C."/>
            <person name="Vasilenko O.V."/>
        </authorList>
    </citation>
    <scope>NUCLEOTIDE SEQUENCE [LARGE SCALE GENOMIC DNA]</scope>
    <source>
        <strain evidence="2">GLS2T</strain>
    </source>
</reference>
<organism evidence="1 2">
    <name type="scientific">Sphaerochaeta associata</name>
    <dbReference type="NCBI Taxonomy" id="1129264"/>
    <lineage>
        <taxon>Bacteria</taxon>
        <taxon>Pseudomonadati</taxon>
        <taxon>Spirochaetota</taxon>
        <taxon>Spirochaetia</taxon>
        <taxon>Spirochaetales</taxon>
        <taxon>Sphaerochaetaceae</taxon>
        <taxon>Sphaerochaeta</taxon>
    </lineage>
</organism>